<dbReference type="PANTHER" id="PTHR12714:SF9">
    <property type="entry name" value="PROTEIN-S-ISOPRENYLCYSTEINE O-METHYLTRANSFERASE"/>
    <property type="match status" value="1"/>
</dbReference>
<comment type="subcellular location">
    <subcellularLocation>
        <location evidence="1">Endomembrane system</location>
        <topology evidence="1">Multi-pass membrane protein</topology>
    </subcellularLocation>
</comment>
<feature type="transmembrane region" description="Helical" evidence="5">
    <location>
        <begin position="131"/>
        <end position="164"/>
    </location>
</feature>
<protein>
    <submittedName>
        <fullName evidence="6">Isoprenylcysteine carboxylmethyltransferase family protein</fullName>
    </submittedName>
</protein>
<keyword evidence="4 5" id="KW-0472">Membrane</keyword>
<dbReference type="GO" id="GO:0012505">
    <property type="term" value="C:endomembrane system"/>
    <property type="evidence" value="ECO:0007669"/>
    <property type="project" value="UniProtKB-SubCell"/>
</dbReference>
<sequence length="201" mass="23258">MEYFILSLIWGFYFALHSVLASNDVKSYFKKRFPSFYPYYRIFYNLIALFLLIPMHLFQQSIPPIMLINKGVLMSVLGGGIMFVGLILGLLAFRNYSGKEFVGLDFRNDNVGLKTGNLNVSGLNQYVRHPLYFATLLMVWGYFIIWPTLMVLVIACVISVYLVVGTKLEEKKLIAEFGDQYLQYKKQVPMLIPFFICKPKK</sequence>
<dbReference type="Proteomes" id="UP001209229">
    <property type="component" value="Unassembled WGS sequence"/>
</dbReference>
<evidence type="ECO:0000256" key="5">
    <source>
        <dbReference type="SAM" id="Phobius"/>
    </source>
</evidence>
<reference evidence="6" key="1">
    <citation type="submission" date="2022-10" db="EMBL/GenBank/DDBJ databases">
        <authorList>
            <person name="Yu W.X."/>
        </authorList>
    </citation>
    <scope>NUCLEOTIDE SEQUENCE</scope>
    <source>
        <strain evidence="6">AAT</strain>
    </source>
</reference>
<dbReference type="InterPro" id="IPR007318">
    <property type="entry name" value="Phopholipid_MeTrfase"/>
</dbReference>
<evidence type="ECO:0000313" key="7">
    <source>
        <dbReference type="Proteomes" id="UP001209229"/>
    </source>
</evidence>
<evidence type="ECO:0000256" key="2">
    <source>
        <dbReference type="ARBA" id="ARBA00022692"/>
    </source>
</evidence>
<dbReference type="RefSeq" id="WP_301192871.1">
    <property type="nucleotide sequence ID" value="NZ_JAPDPJ010000098.1"/>
</dbReference>
<evidence type="ECO:0000313" key="6">
    <source>
        <dbReference type="EMBL" id="MCW3789316.1"/>
    </source>
</evidence>
<evidence type="ECO:0000256" key="4">
    <source>
        <dbReference type="ARBA" id="ARBA00023136"/>
    </source>
</evidence>
<name>A0AAE3SHE7_9BACT</name>
<feature type="transmembrane region" description="Helical" evidence="5">
    <location>
        <begin position="71"/>
        <end position="93"/>
    </location>
</feature>
<organism evidence="6 7">
    <name type="scientific">Plebeiibacterium sediminum</name>
    <dbReference type="NCBI Taxonomy" id="2992112"/>
    <lineage>
        <taxon>Bacteria</taxon>
        <taxon>Pseudomonadati</taxon>
        <taxon>Bacteroidota</taxon>
        <taxon>Bacteroidia</taxon>
        <taxon>Marinilabiliales</taxon>
        <taxon>Marinilabiliaceae</taxon>
        <taxon>Plebeiibacterium</taxon>
    </lineage>
</organism>
<accession>A0AAE3SHE7</accession>
<feature type="transmembrane region" description="Helical" evidence="5">
    <location>
        <begin position="37"/>
        <end position="59"/>
    </location>
</feature>
<comment type="caution">
    <text evidence="6">The sequence shown here is derived from an EMBL/GenBank/DDBJ whole genome shotgun (WGS) entry which is preliminary data.</text>
</comment>
<gene>
    <name evidence="6" type="ORF">OM075_22825</name>
</gene>
<dbReference type="Gene3D" id="1.20.120.1630">
    <property type="match status" value="1"/>
</dbReference>
<evidence type="ECO:0000256" key="3">
    <source>
        <dbReference type="ARBA" id="ARBA00022989"/>
    </source>
</evidence>
<evidence type="ECO:0000256" key="1">
    <source>
        <dbReference type="ARBA" id="ARBA00004127"/>
    </source>
</evidence>
<keyword evidence="2 5" id="KW-0812">Transmembrane</keyword>
<keyword evidence="7" id="KW-1185">Reference proteome</keyword>
<proteinExistence type="predicted"/>
<dbReference type="EMBL" id="JAPDPJ010000098">
    <property type="protein sequence ID" value="MCW3789316.1"/>
    <property type="molecule type" value="Genomic_DNA"/>
</dbReference>
<dbReference type="GO" id="GO:0016740">
    <property type="term" value="F:transferase activity"/>
    <property type="evidence" value="ECO:0007669"/>
    <property type="project" value="UniProtKB-ARBA"/>
</dbReference>
<dbReference type="AlphaFoldDB" id="A0AAE3SHE7"/>
<dbReference type="Pfam" id="PF04191">
    <property type="entry name" value="PEMT"/>
    <property type="match status" value="1"/>
</dbReference>
<keyword evidence="3 5" id="KW-1133">Transmembrane helix</keyword>
<dbReference type="PANTHER" id="PTHR12714">
    <property type="entry name" value="PROTEIN-S ISOPRENYLCYSTEINE O-METHYLTRANSFERASE"/>
    <property type="match status" value="1"/>
</dbReference>